<dbReference type="InterPro" id="IPR006683">
    <property type="entry name" value="Thioestr_dom"/>
</dbReference>
<feature type="region of interest" description="Disordered" evidence="1">
    <location>
        <begin position="70"/>
        <end position="102"/>
    </location>
</feature>
<dbReference type="Pfam" id="PF03061">
    <property type="entry name" value="4HBT"/>
    <property type="match status" value="1"/>
</dbReference>
<evidence type="ECO:0000313" key="4">
    <source>
        <dbReference type="Proteomes" id="UP001139353"/>
    </source>
</evidence>
<dbReference type="InterPro" id="IPR052723">
    <property type="entry name" value="Acyl-CoA_thioesterase_PaaI"/>
</dbReference>
<dbReference type="CDD" id="cd03443">
    <property type="entry name" value="PaaI_thioesterase"/>
    <property type="match status" value="1"/>
</dbReference>
<sequence length="174" mass="18659">MTERTPLQFALDIPFVQALGMQLWRFDGGFAEISLDVRPEMQNSWAVAHGGVVMTLLDVAMAHAARSVRQDDDPARCAPHPHGAHAGLLRSDRARGGEAPRDAPGIVTVEMKTSFMRPATGRLMASGHLLHGTKSMAFCEGSVHDESGALCAHATGTFKFLRALKRGAEIDAAS</sequence>
<comment type="caution">
    <text evidence="3">The sequence shown here is derived from an EMBL/GenBank/DDBJ whole genome shotgun (WGS) entry which is preliminary data.</text>
</comment>
<feature type="compositionally biased region" description="Basic and acidic residues" evidence="1">
    <location>
        <begin position="90"/>
        <end position="101"/>
    </location>
</feature>
<gene>
    <name evidence="3" type="ORF">LPC04_16915</name>
</gene>
<dbReference type="PANTHER" id="PTHR42856">
    <property type="entry name" value="ACYL-COENZYME A THIOESTERASE PAAI"/>
    <property type="match status" value="1"/>
</dbReference>
<dbReference type="RefSeq" id="WP_275683425.1">
    <property type="nucleotide sequence ID" value="NZ_JAJLJH010000004.1"/>
</dbReference>
<name>A0A9X1YMB5_9BURK</name>
<dbReference type="EMBL" id="JAJLJH010000004">
    <property type="protein sequence ID" value="MCK9687388.1"/>
    <property type="molecule type" value="Genomic_DNA"/>
</dbReference>
<evidence type="ECO:0000313" key="3">
    <source>
        <dbReference type="EMBL" id="MCK9687388.1"/>
    </source>
</evidence>
<organism evidence="3 4">
    <name type="scientific">Scleromatobacter humisilvae</name>
    <dbReference type="NCBI Taxonomy" id="2897159"/>
    <lineage>
        <taxon>Bacteria</taxon>
        <taxon>Pseudomonadati</taxon>
        <taxon>Pseudomonadota</taxon>
        <taxon>Betaproteobacteria</taxon>
        <taxon>Burkholderiales</taxon>
        <taxon>Sphaerotilaceae</taxon>
        <taxon>Scleromatobacter</taxon>
    </lineage>
</organism>
<dbReference type="PANTHER" id="PTHR42856:SF1">
    <property type="entry name" value="ACYL-COENZYME A THIOESTERASE PAAI"/>
    <property type="match status" value="1"/>
</dbReference>
<keyword evidence="4" id="KW-1185">Reference proteome</keyword>
<protein>
    <submittedName>
        <fullName evidence="3">PaaI family thioesterase</fullName>
    </submittedName>
</protein>
<evidence type="ECO:0000259" key="2">
    <source>
        <dbReference type="Pfam" id="PF03061"/>
    </source>
</evidence>
<evidence type="ECO:0000256" key="1">
    <source>
        <dbReference type="SAM" id="MobiDB-lite"/>
    </source>
</evidence>
<dbReference type="SUPFAM" id="SSF54637">
    <property type="entry name" value="Thioesterase/thiol ester dehydrase-isomerase"/>
    <property type="match status" value="1"/>
</dbReference>
<dbReference type="Gene3D" id="3.10.129.10">
    <property type="entry name" value="Hotdog Thioesterase"/>
    <property type="match status" value="1"/>
</dbReference>
<dbReference type="InterPro" id="IPR029069">
    <property type="entry name" value="HotDog_dom_sf"/>
</dbReference>
<dbReference type="Proteomes" id="UP001139353">
    <property type="component" value="Unassembled WGS sequence"/>
</dbReference>
<dbReference type="AlphaFoldDB" id="A0A9X1YMB5"/>
<dbReference type="GO" id="GO:0016289">
    <property type="term" value="F:acyl-CoA hydrolase activity"/>
    <property type="evidence" value="ECO:0007669"/>
    <property type="project" value="TreeGrafter"/>
</dbReference>
<reference evidence="3" key="1">
    <citation type="submission" date="2021-11" db="EMBL/GenBank/DDBJ databases">
        <title>BS-T2-15 a new species belonging to the Comamonadaceae family isolated from the soil of a French oak forest.</title>
        <authorList>
            <person name="Mieszkin S."/>
            <person name="Alain K."/>
        </authorList>
    </citation>
    <scope>NUCLEOTIDE SEQUENCE</scope>
    <source>
        <strain evidence="3">BS-T2-15</strain>
    </source>
</reference>
<accession>A0A9X1YMB5</accession>
<feature type="domain" description="Thioesterase" evidence="2">
    <location>
        <begin position="47"/>
        <end position="152"/>
    </location>
</feature>
<proteinExistence type="predicted"/>